<proteinExistence type="predicted"/>
<name>A0A917DJU4_9SPHN</name>
<keyword evidence="1" id="KW-0132">Cell division</keyword>
<evidence type="ECO:0000313" key="1">
    <source>
        <dbReference type="EMBL" id="GGD45772.1"/>
    </source>
</evidence>
<dbReference type="OrthoDB" id="9797575at2"/>
<dbReference type="AlphaFoldDB" id="A0A917DJU4"/>
<dbReference type="EMBL" id="BMIO01000006">
    <property type="protein sequence ID" value="GGD45772.1"/>
    <property type="molecule type" value="Genomic_DNA"/>
</dbReference>
<dbReference type="Pfam" id="PF05164">
    <property type="entry name" value="ZapA"/>
    <property type="match status" value="1"/>
</dbReference>
<dbReference type="SUPFAM" id="SSF102829">
    <property type="entry name" value="Cell division protein ZapA-like"/>
    <property type="match status" value="1"/>
</dbReference>
<protein>
    <submittedName>
        <fullName evidence="1">Cell division protein ZapA</fullName>
    </submittedName>
</protein>
<dbReference type="InterPro" id="IPR036192">
    <property type="entry name" value="Cell_div_ZapA-like_sf"/>
</dbReference>
<evidence type="ECO:0000313" key="2">
    <source>
        <dbReference type="Proteomes" id="UP000598997"/>
    </source>
</evidence>
<dbReference type="RefSeq" id="WP_066762113.1">
    <property type="nucleotide sequence ID" value="NZ_BMIO01000006.1"/>
</dbReference>
<dbReference type="InterPro" id="IPR007838">
    <property type="entry name" value="Cell_div_ZapA-like"/>
</dbReference>
<keyword evidence="1" id="KW-0131">Cell cycle</keyword>
<dbReference type="GO" id="GO:0051301">
    <property type="term" value="P:cell division"/>
    <property type="evidence" value="ECO:0007669"/>
    <property type="project" value="UniProtKB-KW"/>
</dbReference>
<accession>A0A917DJU4</accession>
<comment type="caution">
    <text evidence="1">The sequence shown here is derived from an EMBL/GenBank/DDBJ whole genome shotgun (WGS) entry which is preliminary data.</text>
</comment>
<dbReference type="InterPro" id="IPR042233">
    <property type="entry name" value="Cell_div_ZapA_N"/>
</dbReference>
<reference evidence="1 2" key="1">
    <citation type="journal article" date="2014" name="Int. J. Syst. Evol. Microbiol.">
        <title>Complete genome sequence of Corynebacterium casei LMG S-19264T (=DSM 44701T), isolated from a smear-ripened cheese.</title>
        <authorList>
            <consortium name="US DOE Joint Genome Institute (JGI-PGF)"/>
            <person name="Walter F."/>
            <person name="Albersmeier A."/>
            <person name="Kalinowski J."/>
            <person name="Ruckert C."/>
        </authorList>
    </citation>
    <scope>NUCLEOTIDE SEQUENCE [LARGE SCALE GENOMIC DNA]</scope>
    <source>
        <strain evidence="1 2">CGMCC 1.15358</strain>
    </source>
</reference>
<organism evidence="1 2">
    <name type="scientific">Croceicoccus pelagius</name>
    <dbReference type="NCBI Taxonomy" id="1703341"/>
    <lineage>
        <taxon>Bacteria</taxon>
        <taxon>Pseudomonadati</taxon>
        <taxon>Pseudomonadota</taxon>
        <taxon>Alphaproteobacteria</taxon>
        <taxon>Sphingomonadales</taxon>
        <taxon>Erythrobacteraceae</taxon>
        <taxon>Croceicoccus</taxon>
    </lineage>
</organism>
<gene>
    <name evidence="1" type="primary">zapA</name>
    <name evidence="1" type="ORF">GCM10010989_19930</name>
</gene>
<dbReference type="Proteomes" id="UP000598997">
    <property type="component" value="Unassembled WGS sequence"/>
</dbReference>
<keyword evidence="2" id="KW-1185">Reference proteome</keyword>
<dbReference type="Gene3D" id="3.30.160.880">
    <property type="entry name" value="Cell division protein ZapA protomer, N-terminal domain"/>
    <property type="match status" value="1"/>
</dbReference>
<sequence length="106" mass="11725">MANLDLEIGGRRFAVSCQPGEENHIKQLGRMIDTRVRDAGAVGQTEPRMLLFGALLLADEVHALREGDAAPAMDRDEDKAISRRIDSITARIENIVRHLEGSDHHS</sequence>